<protein>
    <submittedName>
        <fullName evidence="2">RidA family protein</fullName>
    </submittedName>
</protein>
<dbReference type="PANTHER" id="PTHR43760:SF1">
    <property type="entry name" value="ENDORIBONUCLEASE L-PSP_CHORISMATE MUTASE-LIKE DOMAIN-CONTAINING PROTEIN"/>
    <property type="match status" value="1"/>
</dbReference>
<dbReference type="Gene3D" id="3.30.1330.40">
    <property type="entry name" value="RutC-like"/>
    <property type="match status" value="1"/>
</dbReference>
<dbReference type="SUPFAM" id="SSF55298">
    <property type="entry name" value="YjgF-like"/>
    <property type="match status" value="1"/>
</dbReference>
<reference evidence="2 3" key="1">
    <citation type="submission" date="2019-08" db="EMBL/GenBank/DDBJ databases">
        <title>In-depth cultivation of the pig gut microbiome towards novel bacterial diversity and tailored functional studies.</title>
        <authorList>
            <person name="Wylensek D."/>
            <person name="Hitch T.C.A."/>
            <person name="Clavel T."/>
        </authorList>
    </citation>
    <scope>NUCLEOTIDE SEQUENCE [LARGE SCALE GENOMIC DNA]</scope>
    <source>
        <strain evidence="2 3">WB03_NA08</strain>
    </source>
</reference>
<dbReference type="InterPro" id="IPR035959">
    <property type="entry name" value="RutC-like_sf"/>
</dbReference>
<dbReference type="RefSeq" id="WP_154544814.1">
    <property type="nucleotide sequence ID" value="NZ_VULO01000007.1"/>
</dbReference>
<comment type="caution">
    <text evidence="2">The sequence shown here is derived from an EMBL/GenBank/DDBJ whole genome shotgun (WGS) entry which is preliminary data.</text>
</comment>
<dbReference type="Proteomes" id="UP000470875">
    <property type="component" value="Unassembled WGS sequence"/>
</dbReference>
<organism evidence="2 3">
    <name type="scientific">Scrofimicrobium canadense</name>
    <dbReference type="NCBI Taxonomy" id="2652290"/>
    <lineage>
        <taxon>Bacteria</taxon>
        <taxon>Bacillati</taxon>
        <taxon>Actinomycetota</taxon>
        <taxon>Actinomycetes</taxon>
        <taxon>Actinomycetales</taxon>
        <taxon>Actinomycetaceae</taxon>
        <taxon>Scrofimicrobium</taxon>
    </lineage>
</organism>
<gene>
    <name evidence="2" type="ORF">FYJ24_06650</name>
</gene>
<evidence type="ECO:0000313" key="2">
    <source>
        <dbReference type="EMBL" id="MSS84446.1"/>
    </source>
</evidence>
<sequence length="140" mass="14416">MDLHLPPVPKPVAAYTPALVIGNTVRTSGQLPFHEGELVSRGHLGDTVSIEQGKEAAQVAALNAVAAAAEVAGGLENLKSVIKVTGFVASTPDFTDHPAVINGASEFLEKVFGGKHIRSAVGVAALPLEASVEIEVEFAL</sequence>
<name>A0A6N7W856_9ACTO</name>
<proteinExistence type="predicted"/>
<dbReference type="AlphaFoldDB" id="A0A6N7W856"/>
<dbReference type="CDD" id="cd02199">
    <property type="entry name" value="YjgF_YER057c_UK114_like_1"/>
    <property type="match status" value="1"/>
</dbReference>
<feature type="domain" description="Endoribonuclease L-PSP/chorismate mutase-like" evidence="1">
    <location>
        <begin position="3"/>
        <end position="130"/>
    </location>
</feature>
<keyword evidence="3" id="KW-1185">Reference proteome</keyword>
<evidence type="ECO:0000259" key="1">
    <source>
        <dbReference type="Pfam" id="PF14588"/>
    </source>
</evidence>
<dbReference type="Pfam" id="PF14588">
    <property type="entry name" value="YjgF_endoribonc"/>
    <property type="match status" value="1"/>
</dbReference>
<evidence type="ECO:0000313" key="3">
    <source>
        <dbReference type="Proteomes" id="UP000470875"/>
    </source>
</evidence>
<dbReference type="InterPro" id="IPR013813">
    <property type="entry name" value="Endoribo_LPSP/chorism_mut-like"/>
</dbReference>
<accession>A0A6N7W856</accession>
<dbReference type="PANTHER" id="PTHR43760">
    <property type="entry name" value="ENDORIBONUCLEASE-RELATED"/>
    <property type="match status" value="1"/>
</dbReference>
<dbReference type="EMBL" id="VULO01000007">
    <property type="protein sequence ID" value="MSS84446.1"/>
    <property type="molecule type" value="Genomic_DNA"/>
</dbReference>